<evidence type="ECO:0000313" key="2">
    <source>
        <dbReference type="Proteomes" id="UP000488506"/>
    </source>
</evidence>
<dbReference type="Proteomes" id="UP000488506">
    <property type="component" value="Unassembled WGS sequence"/>
</dbReference>
<protein>
    <submittedName>
        <fullName evidence="1">Uncharacterized protein</fullName>
    </submittedName>
</protein>
<name>A0A833KZY6_UNCSA</name>
<sequence>MKKITTVVDQFYSFIKKDKKGNNSNHRFSQWDYCYNFFKNNREVLQAKPTKELKYQACLQLAFYLASWGMFRGSTGLLWKSSNTFEPIVQILCKDKYDGLIYQSGKNPLLNPSKYCKCLEALYEELSKCIRSIKYFKPGKNTQKISPTPTLITKIILGTLGAAPAFDNYFSKGLRKMKKEFYQRDKNTQSKSHHEDKMHNIFERDITWLILFFYDNNKEEINKLCKDHNATPMKIIDTYIWQIGKPI</sequence>
<evidence type="ECO:0000313" key="1">
    <source>
        <dbReference type="EMBL" id="KAF0133204.1"/>
    </source>
</evidence>
<reference evidence="1 2" key="1">
    <citation type="submission" date="2019-12" db="EMBL/GenBank/DDBJ databases">
        <authorList>
            <person name="Wolfe R."/>
            <person name="Danczak R."/>
            <person name="Wilkins M."/>
        </authorList>
    </citation>
    <scope>NUCLEOTIDE SEQUENCE [LARGE SCALE GENOMIC DNA]</scope>
    <source>
        <strain evidence="1">X2_MaxBin.013</strain>
    </source>
</reference>
<dbReference type="AlphaFoldDB" id="A0A833KZY6"/>
<accession>A0A833KZY6</accession>
<dbReference type="EMBL" id="WPAF01000032">
    <property type="protein sequence ID" value="KAF0133204.1"/>
    <property type="molecule type" value="Genomic_DNA"/>
</dbReference>
<comment type="caution">
    <text evidence="1">The sequence shown here is derived from an EMBL/GenBank/DDBJ whole genome shotgun (WGS) entry which is preliminary data.</text>
</comment>
<gene>
    <name evidence="1" type="ORF">FD145_1405</name>
</gene>
<organism evidence="1 2">
    <name type="scientific">Candidatus Saganbacteria bacterium</name>
    <dbReference type="NCBI Taxonomy" id="2575572"/>
    <lineage>
        <taxon>Bacteria</taxon>
        <taxon>Bacillati</taxon>
        <taxon>Saganbacteria</taxon>
    </lineage>
</organism>
<proteinExistence type="predicted"/>